<name>A0A2R5F0W9_9BACL</name>
<dbReference type="Gene3D" id="3.40.190.10">
    <property type="entry name" value="Periplasmic binding protein-like II"/>
    <property type="match status" value="1"/>
</dbReference>
<reference evidence="1 2" key="1">
    <citation type="submission" date="2017-08" db="EMBL/GenBank/DDBJ databases">
        <title>Substantial Increase in Enzyme Production by Combined Drug-Resistance Mutations in Paenibacillus agaridevorans.</title>
        <authorList>
            <person name="Tanaka Y."/>
            <person name="Funane K."/>
            <person name="Hosaka T."/>
            <person name="Shiwa Y."/>
            <person name="Fujita N."/>
            <person name="Miyazaki T."/>
            <person name="Yoshikawa H."/>
            <person name="Murakami K."/>
            <person name="Kasahara K."/>
            <person name="Inaoka T."/>
            <person name="Hiraga Y."/>
            <person name="Ochi K."/>
        </authorList>
    </citation>
    <scope>NUCLEOTIDE SEQUENCE [LARGE SCALE GENOMIC DNA]</scope>
    <source>
        <strain evidence="1 2">T-3040</strain>
    </source>
</reference>
<keyword evidence="2" id="KW-1185">Reference proteome</keyword>
<dbReference type="EMBL" id="BDQX01000213">
    <property type="protein sequence ID" value="GBG09321.1"/>
    <property type="molecule type" value="Genomic_DNA"/>
</dbReference>
<protein>
    <submittedName>
        <fullName evidence="1">Uncharacterized protein</fullName>
    </submittedName>
</protein>
<gene>
    <name evidence="1" type="ORF">PAT3040_03965</name>
</gene>
<feature type="non-terminal residue" evidence="1">
    <location>
        <position position="1"/>
    </location>
</feature>
<sequence length="42" mass="4829">ATVDELYDLLVKFRDEDPNQNGVADEIPLTGDNKLHYIRPIM</sequence>
<accession>A0A2R5F0W9</accession>
<dbReference type="SUPFAM" id="SSF53850">
    <property type="entry name" value="Periplasmic binding protein-like II"/>
    <property type="match status" value="1"/>
</dbReference>
<feature type="non-terminal residue" evidence="1">
    <location>
        <position position="42"/>
    </location>
</feature>
<organism evidence="1 2">
    <name type="scientific">Paenibacillus agaridevorans</name>
    <dbReference type="NCBI Taxonomy" id="171404"/>
    <lineage>
        <taxon>Bacteria</taxon>
        <taxon>Bacillati</taxon>
        <taxon>Bacillota</taxon>
        <taxon>Bacilli</taxon>
        <taxon>Bacillales</taxon>
        <taxon>Paenibacillaceae</taxon>
        <taxon>Paenibacillus</taxon>
    </lineage>
</organism>
<evidence type="ECO:0000313" key="1">
    <source>
        <dbReference type="EMBL" id="GBG09321.1"/>
    </source>
</evidence>
<dbReference type="Proteomes" id="UP000245202">
    <property type="component" value="Unassembled WGS sequence"/>
</dbReference>
<proteinExistence type="predicted"/>
<dbReference type="AlphaFoldDB" id="A0A2R5F0W9"/>
<evidence type="ECO:0000313" key="2">
    <source>
        <dbReference type="Proteomes" id="UP000245202"/>
    </source>
</evidence>
<comment type="caution">
    <text evidence="1">The sequence shown here is derived from an EMBL/GenBank/DDBJ whole genome shotgun (WGS) entry which is preliminary data.</text>
</comment>